<evidence type="ECO:0000313" key="9">
    <source>
        <dbReference type="EMBL" id="ODM08952.1"/>
    </source>
</evidence>
<organism evidence="9 10">
    <name type="scientific">Eisenbergiella tayi</name>
    <dbReference type="NCBI Taxonomy" id="1432052"/>
    <lineage>
        <taxon>Bacteria</taxon>
        <taxon>Bacillati</taxon>
        <taxon>Bacillota</taxon>
        <taxon>Clostridia</taxon>
        <taxon>Lachnospirales</taxon>
        <taxon>Lachnospiraceae</taxon>
        <taxon>Eisenbergiella</taxon>
    </lineage>
</organism>
<feature type="transmembrane region" description="Helical" evidence="7">
    <location>
        <begin position="383"/>
        <end position="405"/>
    </location>
</feature>
<feature type="transmembrane region" description="Helical" evidence="7">
    <location>
        <begin position="862"/>
        <end position="883"/>
    </location>
</feature>
<comment type="similarity">
    <text evidence="6">Belongs to the ABC-4 integral membrane protein family.</text>
</comment>
<sequence>MKVLILYTLRSMKNNKRTTLASMMAVLIASTLLCSLCSLFYNQTAWQRDVEIYEGGDWHAEVGGYITKEGLEQIDNNLNIRRTMVKGPFLSVKLPEESRLPYLMLRDADKDYWECMAEKNVITEGRVPAKPGEIAVSKSFFDSNPGFVLGDSLTLPVGHRMVQGEITDAGIRQEGELFSETGEKNFTIVGKLDLTTPTTTPGYYAMGYLDREELDPADELVVYVQVNRIKETYRVMPQLMEQLGFETNEYGSYENHFRYHGRLLSLYFVFPPAEGFSADMLERYSTLFLYAALVVLVAAAFILIIHSAFAMSAGSRIKQLGLFRSVGASPGQIRASVLFEGIAVSILPIAAGIMLGCLFSVLAMRVYTGILGDLLYFPMHLRFPPGIILGAVFISLTAVLVSAAIPASRMARLTPVDAIRMQTDAAGKKRRKKGRFPVLRKRHSMAGSHFGIEGILGAASQKAHKKAFRAGLAALTMCFVMISGFFCMITVNDLVTKRNESTNHYNIQMRYSLTSQPEKEMMEQIFQIPAVKEGTWYYRTKTSLWLDAGAQSEEFTEKGGFGAVDPNRFSVLEREGSYRIRANIIGLEDSFFKEYCRSLGENPADYYGQDTPRAIMVSNVSYYPNVLNNPEKHGQEYQMLNLEAGTALTLEERLRDSDNTDYRFPVIVGTKASQRPVLDYYADDYSIQLYVPMEVYQYIVSGFLPERAAEYYQIRGLALTAPEEDLSTAEQIREISGGYLAEEDFLIRSRMEEERDSAVAGRAMEAVINLTGGLLSLIGISNALSAAVGSLRLRRREFAVLRSVGMDEGQLKKMLLLEGLRMAAAPILTGLPIIFLLCIFFMRITGISAAALLPAFPWLKVLANMGLVMAAVGIAYLLAFMSIRKESIADAVRDETV</sequence>
<keyword evidence="4 7" id="KW-1133">Transmembrane helix</keyword>
<accession>A0A1E3AJT4</accession>
<feature type="domain" description="ABC3 transporter permease C-terminal" evidence="8">
    <location>
        <begin position="293"/>
        <end position="415"/>
    </location>
</feature>
<evidence type="ECO:0000313" key="10">
    <source>
        <dbReference type="Proteomes" id="UP000094067"/>
    </source>
</evidence>
<evidence type="ECO:0000256" key="6">
    <source>
        <dbReference type="ARBA" id="ARBA00038076"/>
    </source>
</evidence>
<dbReference type="EMBL" id="MCGH01000001">
    <property type="protein sequence ID" value="ODM08952.1"/>
    <property type="molecule type" value="Genomic_DNA"/>
</dbReference>
<evidence type="ECO:0000259" key="8">
    <source>
        <dbReference type="Pfam" id="PF02687"/>
    </source>
</evidence>
<dbReference type="GO" id="GO:0005886">
    <property type="term" value="C:plasma membrane"/>
    <property type="evidence" value="ECO:0007669"/>
    <property type="project" value="UniProtKB-SubCell"/>
</dbReference>
<dbReference type="Pfam" id="PF02687">
    <property type="entry name" value="FtsX"/>
    <property type="match status" value="2"/>
</dbReference>
<name>A0A1E3AJT4_9FIRM</name>
<keyword evidence="3 7" id="KW-0812">Transmembrane</keyword>
<dbReference type="InterPro" id="IPR050250">
    <property type="entry name" value="Macrolide_Exporter_MacB"/>
</dbReference>
<feature type="domain" description="ABC3 transporter permease C-terminal" evidence="8">
    <location>
        <begin position="772"/>
        <end position="887"/>
    </location>
</feature>
<dbReference type="PANTHER" id="PTHR30572:SF4">
    <property type="entry name" value="ABC TRANSPORTER PERMEASE YTRF"/>
    <property type="match status" value="1"/>
</dbReference>
<evidence type="ECO:0000256" key="7">
    <source>
        <dbReference type="SAM" id="Phobius"/>
    </source>
</evidence>
<feature type="transmembrane region" description="Helical" evidence="7">
    <location>
        <begin position="287"/>
        <end position="314"/>
    </location>
</feature>
<feature type="transmembrane region" description="Helical" evidence="7">
    <location>
        <begin position="774"/>
        <end position="793"/>
    </location>
</feature>
<comment type="subcellular location">
    <subcellularLocation>
        <location evidence="1">Cell membrane</location>
        <topology evidence="1">Multi-pass membrane protein</topology>
    </subcellularLocation>
</comment>
<dbReference type="RefSeq" id="WP_069151169.1">
    <property type="nucleotide sequence ID" value="NZ_MCGH01000001.1"/>
</dbReference>
<evidence type="ECO:0000256" key="2">
    <source>
        <dbReference type="ARBA" id="ARBA00022475"/>
    </source>
</evidence>
<reference evidence="9 10" key="1">
    <citation type="submission" date="2016-07" db="EMBL/GenBank/DDBJ databases">
        <title>Characterization of isolates of Eisenbergiella tayi derived from blood cultures, using whole genome sequencing.</title>
        <authorList>
            <person name="Burdz T."/>
            <person name="Wiebe D."/>
            <person name="Huynh C."/>
            <person name="Bernard K."/>
        </authorList>
    </citation>
    <scope>NUCLEOTIDE SEQUENCE [LARGE SCALE GENOMIC DNA]</scope>
    <source>
        <strain evidence="9 10">NML 110608</strain>
    </source>
</reference>
<comment type="caution">
    <text evidence="9">The sequence shown here is derived from an EMBL/GenBank/DDBJ whole genome shotgun (WGS) entry which is preliminary data.</text>
</comment>
<dbReference type="GO" id="GO:0022857">
    <property type="term" value="F:transmembrane transporter activity"/>
    <property type="evidence" value="ECO:0007669"/>
    <property type="project" value="TreeGrafter"/>
</dbReference>
<dbReference type="AlphaFoldDB" id="A0A1E3AJT4"/>
<evidence type="ECO:0000256" key="1">
    <source>
        <dbReference type="ARBA" id="ARBA00004651"/>
    </source>
</evidence>
<dbReference type="Proteomes" id="UP000094067">
    <property type="component" value="Unassembled WGS sequence"/>
</dbReference>
<feature type="transmembrane region" description="Helical" evidence="7">
    <location>
        <begin position="822"/>
        <end position="842"/>
    </location>
</feature>
<feature type="transmembrane region" description="Helical" evidence="7">
    <location>
        <begin position="20"/>
        <end position="41"/>
    </location>
</feature>
<evidence type="ECO:0000256" key="5">
    <source>
        <dbReference type="ARBA" id="ARBA00023136"/>
    </source>
</evidence>
<evidence type="ECO:0000256" key="3">
    <source>
        <dbReference type="ARBA" id="ARBA00022692"/>
    </source>
</evidence>
<feature type="transmembrane region" description="Helical" evidence="7">
    <location>
        <begin position="470"/>
        <end position="491"/>
    </location>
</feature>
<protein>
    <submittedName>
        <fullName evidence="9">FtsX-like permease family protein</fullName>
    </submittedName>
</protein>
<keyword evidence="5 7" id="KW-0472">Membrane</keyword>
<dbReference type="PANTHER" id="PTHR30572">
    <property type="entry name" value="MEMBRANE COMPONENT OF TRANSPORTER-RELATED"/>
    <property type="match status" value="1"/>
</dbReference>
<keyword evidence="2" id="KW-1003">Cell membrane</keyword>
<evidence type="ECO:0000256" key="4">
    <source>
        <dbReference type="ARBA" id="ARBA00022989"/>
    </source>
</evidence>
<feature type="transmembrane region" description="Helical" evidence="7">
    <location>
        <begin position="335"/>
        <end position="363"/>
    </location>
</feature>
<gene>
    <name evidence="9" type="ORF">BEI61_00581</name>
</gene>
<proteinExistence type="inferred from homology"/>
<dbReference type="InterPro" id="IPR003838">
    <property type="entry name" value="ABC3_permease_C"/>
</dbReference>
<dbReference type="PATRIC" id="fig|1432052.4.peg.649"/>